<evidence type="ECO:0000256" key="6">
    <source>
        <dbReference type="ARBA" id="ARBA00023136"/>
    </source>
</evidence>
<feature type="transmembrane region" description="Helical" evidence="7">
    <location>
        <begin position="291"/>
        <end position="312"/>
    </location>
</feature>
<keyword evidence="10" id="KW-1185">Reference proteome</keyword>
<reference evidence="9 10" key="1">
    <citation type="submission" date="2024-10" db="EMBL/GenBank/DDBJ databases">
        <title>The Natural Products Discovery Center: Release of the First 8490 Sequenced Strains for Exploring Actinobacteria Biosynthetic Diversity.</title>
        <authorList>
            <person name="Kalkreuter E."/>
            <person name="Kautsar S.A."/>
            <person name="Yang D."/>
            <person name="Bader C.D."/>
            <person name="Teijaro C.N."/>
            <person name="Fluegel L."/>
            <person name="Davis C.M."/>
            <person name="Simpson J.R."/>
            <person name="Lauterbach L."/>
            <person name="Steele A.D."/>
            <person name="Gui C."/>
            <person name="Meng S."/>
            <person name="Li G."/>
            <person name="Viehrig K."/>
            <person name="Ye F."/>
            <person name="Su P."/>
            <person name="Kiefer A.F."/>
            <person name="Nichols A."/>
            <person name="Cepeda A.J."/>
            <person name="Yan W."/>
            <person name="Fan B."/>
            <person name="Jiang Y."/>
            <person name="Adhikari A."/>
            <person name="Zheng C.-J."/>
            <person name="Schuster L."/>
            <person name="Cowan T.M."/>
            <person name="Smanski M.J."/>
            <person name="Chevrette M.G."/>
            <person name="De Carvalho L.P.S."/>
            <person name="Shen B."/>
        </authorList>
    </citation>
    <scope>NUCLEOTIDE SEQUENCE [LARGE SCALE GENOMIC DNA]</scope>
    <source>
        <strain evidence="9 10">NPDC002593</strain>
    </source>
</reference>
<keyword evidence="5 7" id="KW-1133">Transmembrane helix</keyword>
<dbReference type="EMBL" id="JBIAQY010000004">
    <property type="protein sequence ID" value="MFF3569099.1"/>
    <property type="molecule type" value="Genomic_DNA"/>
</dbReference>
<dbReference type="Proteomes" id="UP001601992">
    <property type="component" value="Unassembled WGS sequence"/>
</dbReference>
<evidence type="ECO:0000256" key="2">
    <source>
        <dbReference type="ARBA" id="ARBA00022448"/>
    </source>
</evidence>
<feature type="transmembrane region" description="Helical" evidence="7">
    <location>
        <begin position="227"/>
        <end position="248"/>
    </location>
</feature>
<sequence>MTSSVVEVERAPGVLAAPRAWRGVGAAMFVIAWGGNEFTPLLVMYKNHGLSVTTVDVLLFDYVLGIVPALLIGGPLSDRFGRRRLMRPAPFIAAAASLLLALGADSVALLSVGRVLSGVALGLAMAVGGSWVKELSQPPYSSAAAVGTGARRSAMSLTAGFALGAGVAGVLAQWAPWPHSLAYLVNVALCAVGAVWVMRVPETVVRQSNPGRLRDDLRIPSPGHHRFLGVALPVAVWVFASVGTAYAVLPTLLAGKAHSLQIGFSALLTVLTLGCGFLIQSVARRIDRPGVARIAALALVLVTAGMVLAAVAATTLTLWIALVAAAVLGAGNGIGLVAGLQEVERIAEPQDLAGLTAVFYSVCYIGFGLPALLALLNQTTGLGYPVMLVAGALVALACLAVVLRNYRAKLEIS</sequence>
<dbReference type="InterPro" id="IPR011701">
    <property type="entry name" value="MFS"/>
</dbReference>
<feature type="domain" description="Major facilitator superfamily (MFS) profile" evidence="8">
    <location>
        <begin position="1"/>
        <end position="409"/>
    </location>
</feature>
<keyword evidence="6 7" id="KW-0472">Membrane</keyword>
<dbReference type="PROSITE" id="PS00216">
    <property type="entry name" value="SUGAR_TRANSPORT_1"/>
    <property type="match status" value="1"/>
</dbReference>
<dbReference type="PANTHER" id="PTHR23517">
    <property type="entry name" value="RESISTANCE PROTEIN MDTM, PUTATIVE-RELATED-RELATED"/>
    <property type="match status" value="1"/>
</dbReference>
<gene>
    <name evidence="9" type="ORF">ACFYXQ_15105</name>
</gene>
<evidence type="ECO:0000259" key="8">
    <source>
        <dbReference type="PROSITE" id="PS50850"/>
    </source>
</evidence>
<feature type="transmembrane region" description="Helical" evidence="7">
    <location>
        <begin position="318"/>
        <end position="340"/>
    </location>
</feature>
<dbReference type="PROSITE" id="PS50850">
    <property type="entry name" value="MFS"/>
    <property type="match status" value="1"/>
</dbReference>
<dbReference type="SUPFAM" id="SSF103473">
    <property type="entry name" value="MFS general substrate transporter"/>
    <property type="match status" value="1"/>
</dbReference>
<feature type="transmembrane region" description="Helical" evidence="7">
    <location>
        <begin position="115"/>
        <end position="132"/>
    </location>
</feature>
<organism evidence="9 10">
    <name type="scientific">Nocardia jiangxiensis</name>
    <dbReference type="NCBI Taxonomy" id="282685"/>
    <lineage>
        <taxon>Bacteria</taxon>
        <taxon>Bacillati</taxon>
        <taxon>Actinomycetota</taxon>
        <taxon>Actinomycetes</taxon>
        <taxon>Mycobacteriales</taxon>
        <taxon>Nocardiaceae</taxon>
        <taxon>Nocardia</taxon>
    </lineage>
</organism>
<evidence type="ECO:0000256" key="5">
    <source>
        <dbReference type="ARBA" id="ARBA00022989"/>
    </source>
</evidence>
<dbReference type="PANTHER" id="PTHR23517:SF13">
    <property type="entry name" value="MAJOR FACILITATOR SUPERFAMILY MFS_1"/>
    <property type="match status" value="1"/>
</dbReference>
<feature type="transmembrane region" description="Helical" evidence="7">
    <location>
        <begin position="352"/>
        <end position="376"/>
    </location>
</feature>
<keyword evidence="4 7" id="KW-0812">Transmembrane</keyword>
<dbReference type="Pfam" id="PF07690">
    <property type="entry name" value="MFS_1"/>
    <property type="match status" value="1"/>
</dbReference>
<dbReference type="InterPro" id="IPR020846">
    <property type="entry name" value="MFS_dom"/>
</dbReference>
<feature type="transmembrane region" description="Helical" evidence="7">
    <location>
        <begin position="20"/>
        <end position="45"/>
    </location>
</feature>
<comment type="subcellular location">
    <subcellularLocation>
        <location evidence="1">Cell membrane</location>
        <topology evidence="1">Multi-pass membrane protein</topology>
    </subcellularLocation>
</comment>
<dbReference type="InterPro" id="IPR050171">
    <property type="entry name" value="MFS_Transporters"/>
</dbReference>
<evidence type="ECO:0000256" key="4">
    <source>
        <dbReference type="ARBA" id="ARBA00022692"/>
    </source>
</evidence>
<keyword evidence="2" id="KW-0813">Transport</keyword>
<evidence type="ECO:0000256" key="7">
    <source>
        <dbReference type="SAM" id="Phobius"/>
    </source>
</evidence>
<feature type="transmembrane region" description="Helical" evidence="7">
    <location>
        <begin position="153"/>
        <end position="175"/>
    </location>
</feature>
<feature type="transmembrane region" description="Helical" evidence="7">
    <location>
        <begin position="57"/>
        <end position="77"/>
    </location>
</feature>
<feature type="transmembrane region" description="Helical" evidence="7">
    <location>
        <begin position="260"/>
        <end position="279"/>
    </location>
</feature>
<dbReference type="InterPro" id="IPR036259">
    <property type="entry name" value="MFS_trans_sf"/>
</dbReference>
<feature type="transmembrane region" description="Helical" evidence="7">
    <location>
        <begin position="89"/>
        <end position="109"/>
    </location>
</feature>
<accession>A0ABW6S083</accession>
<evidence type="ECO:0000256" key="3">
    <source>
        <dbReference type="ARBA" id="ARBA00022475"/>
    </source>
</evidence>
<protein>
    <submittedName>
        <fullName evidence="9">MFS transporter</fullName>
    </submittedName>
</protein>
<dbReference type="Gene3D" id="1.20.1250.20">
    <property type="entry name" value="MFS general substrate transporter like domains"/>
    <property type="match status" value="1"/>
</dbReference>
<feature type="transmembrane region" description="Helical" evidence="7">
    <location>
        <begin position="181"/>
        <end position="198"/>
    </location>
</feature>
<proteinExistence type="predicted"/>
<dbReference type="InterPro" id="IPR005829">
    <property type="entry name" value="Sugar_transporter_CS"/>
</dbReference>
<evidence type="ECO:0000313" key="9">
    <source>
        <dbReference type="EMBL" id="MFF3569099.1"/>
    </source>
</evidence>
<keyword evidence="3" id="KW-1003">Cell membrane</keyword>
<dbReference type="RefSeq" id="WP_040823508.1">
    <property type="nucleotide sequence ID" value="NZ_JBIAQY010000004.1"/>
</dbReference>
<name>A0ABW6S083_9NOCA</name>
<feature type="transmembrane region" description="Helical" evidence="7">
    <location>
        <begin position="382"/>
        <end position="403"/>
    </location>
</feature>
<comment type="caution">
    <text evidence="9">The sequence shown here is derived from an EMBL/GenBank/DDBJ whole genome shotgun (WGS) entry which is preliminary data.</text>
</comment>
<evidence type="ECO:0000313" key="10">
    <source>
        <dbReference type="Proteomes" id="UP001601992"/>
    </source>
</evidence>
<evidence type="ECO:0000256" key="1">
    <source>
        <dbReference type="ARBA" id="ARBA00004651"/>
    </source>
</evidence>